<proteinExistence type="predicted"/>
<sequence>MDTDINTNSPTAAQPTAAPVTPFPSAKQDSPEPATDAAKEAADTLLGRVTQSAHDVIDGLSARVSGVTSGAQDKVDQALQARDEWTTAARDAVRDHPLLFIGGALLVGAALNALMSSRRDR</sequence>
<keyword evidence="2" id="KW-0812">Transmembrane</keyword>
<feature type="compositionally biased region" description="Low complexity" evidence="1">
    <location>
        <begin position="7"/>
        <end position="20"/>
    </location>
</feature>
<accession>A0A9X2C168</accession>
<reference evidence="3" key="1">
    <citation type="submission" date="2021-11" db="EMBL/GenBank/DDBJ databases">
        <title>BS-T2-15 a new species belonging to the Comamonadaceae family isolated from the soil of a French oak forest.</title>
        <authorList>
            <person name="Mieszkin S."/>
            <person name="Alain K."/>
        </authorList>
    </citation>
    <scope>NUCLEOTIDE SEQUENCE</scope>
    <source>
        <strain evidence="3">BS-T2-15</strain>
    </source>
</reference>
<evidence type="ECO:0000256" key="2">
    <source>
        <dbReference type="SAM" id="Phobius"/>
    </source>
</evidence>
<keyword evidence="2" id="KW-1133">Transmembrane helix</keyword>
<evidence type="ECO:0000313" key="4">
    <source>
        <dbReference type="Proteomes" id="UP001139353"/>
    </source>
</evidence>
<keyword evidence="4" id="KW-1185">Reference proteome</keyword>
<protein>
    <recommendedName>
        <fullName evidence="5">DUF883 domain-containing protein</fullName>
    </recommendedName>
</protein>
<feature type="transmembrane region" description="Helical" evidence="2">
    <location>
        <begin position="98"/>
        <end position="115"/>
    </location>
</feature>
<name>A0A9X2C168_9BURK</name>
<evidence type="ECO:0008006" key="5">
    <source>
        <dbReference type="Google" id="ProtNLM"/>
    </source>
</evidence>
<organism evidence="3 4">
    <name type="scientific">Scleromatobacter humisilvae</name>
    <dbReference type="NCBI Taxonomy" id="2897159"/>
    <lineage>
        <taxon>Bacteria</taxon>
        <taxon>Pseudomonadati</taxon>
        <taxon>Pseudomonadota</taxon>
        <taxon>Betaproteobacteria</taxon>
        <taxon>Burkholderiales</taxon>
        <taxon>Sphaerotilaceae</taxon>
        <taxon>Scleromatobacter</taxon>
    </lineage>
</organism>
<dbReference type="AlphaFoldDB" id="A0A9X2C168"/>
<comment type="caution">
    <text evidence="3">The sequence shown here is derived from an EMBL/GenBank/DDBJ whole genome shotgun (WGS) entry which is preliminary data.</text>
</comment>
<feature type="region of interest" description="Disordered" evidence="1">
    <location>
        <begin position="1"/>
        <end position="39"/>
    </location>
</feature>
<keyword evidence="2" id="KW-0472">Membrane</keyword>
<dbReference type="Proteomes" id="UP001139353">
    <property type="component" value="Unassembled WGS sequence"/>
</dbReference>
<dbReference type="EMBL" id="JAJLJH010000006">
    <property type="protein sequence ID" value="MCK9687932.1"/>
    <property type="molecule type" value="Genomic_DNA"/>
</dbReference>
<evidence type="ECO:0000256" key="1">
    <source>
        <dbReference type="SAM" id="MobiDB-lite"/>
    </source>
</evidence>
<evidence type="ECO:0000313" key="3">
    <source>
        <dbReference type="EMBL" id="MCK9687932.1"/>
    </source>
</evidence>
<dbReference type="RefSeq" id="WP_275683975.1">
    <property type="nucleotide sequence ID" value="NZ_JAJLJH010000006.1"/>
</dbReference>
<gene>
    <name evidence="3" type="ORF">LPC04_19685</name>
</gene>